<evidence type="ECO:0000313" key="1">
    <source>
        <dbReference type="EMBL" id="VDK32444.1"/>
    </source>
</evidence>
<dbReference type="EMBL" id="UYRT01003030">
    <property type="protein sequence ID" value="VDK32444.1"/>
    <property type="molecule type" value="Genomic_DNA"/>
</dbReference>
<dbReference type="WBParaSite" id="GPUH_0000214501-mRNA-1">
    <property type="protein sequence ID" value="GPUH_0000214501-mRNA-1"/>
    <property type="gene ID" value="GPUH_0000214501"/>
</dbReference>
<dbReference type="Proteomes" id="UP000271098">
    <property type="component" value="Unassembled WGS sequence"/>
</dbReference>
<organism evidence="3">
    <name type="scientific">Gongylonema pulchrum</name>
    <dbReference type="NCBI Taxonomy" id="637853"/>
    <lineage>
        <taxon>Eukaryota</taxon>
        <taxon>Metazoa</taxon>
        <taxon>Ecdysozoa</taxon>
        <taxon>Nematoda</taxon>
        <taxon>Chromadorea</taxon>
        <taxon>Rhabditida</taxon>
        <taxon>Spirurina</taxon>
        <taxon>Spiruromorpha</taxon>
        <taxon>Spiruroidea</taxon>
        <taxon>Gongylonematidae</taxon>
        <taxon>Gongylonema</taxon>
    </lineage>
</organism>
<keyword evidence="2" id="KW-1185">Reference proteome</keyword>
<accession>A0A183D099</accession>
<dbReference type="OrthoDB" id="5839497at2759"/>
<sequence>MERKTLDVSLDDHTNNQAFRQISGAHDTIMSMQRNEIRWAGHAFSLFQVISKLKFPREASTVIVAEDCVIDSIIQTFIRNGKKLTAKQRSTLSSRIPRLSLLHFDIQSDGSWKPSCASLPGLLGISPQMCNLPDVNFLIRPICDF</sequence>
<evidence type="ECO:0000313" key="2">
    <source>
        <dbReference type="Proteomes" id="UP000271098"/>
    </source>
</evidence>
<protein>
    <submittedName>
        <fullName evidence="1 3">Uncharacterized protein</fullName>
    </submittedName>
</protein>
<name>A0A183D099_9BILA</name>
<reference evidence="3" key="1">
    <citation type="submission" date="2016-06" db="UniProtKB">
        <authorList>
            <consortium name="WormBaseParasite"/>
        </authorList>
    </citation>
    <scope>IDENTIFICATION</scope>
</reference>
<dbReference type="AlphaFoldDB" id="A0A183D099"/>
<gene>
    <name evidence="1" type="ORF">GPUH_LOCUS2139</name>
</gene>
<proteinExistence type="predicted"/>
<reference evidence="1 2" key="2">
    <citation type="submission" date="2018-11" db="EMBL/GenBank/DDBJ databases">
        <authorList>
            <consortium name="Pathogen Informatics"/>
        </authorList>
    </citation>
    <scope>NUCLEOTIDE SEQUENCE [LARGE SCALE GENOMIC DNA]</scope>
</reference>
<evidence type="ECO:0000313" key="3">
    <source>
        <dbReference type="WBParaSite" id="GPUH_0000214501-mRNA-1"/>
    </source>
</evidence>